<dbReference type="InterPro" id="IPR001841">
    <property type="entry name" value="Znf_RING"/>
</dbReference>
<dbReference type="PROSITE" id="PS50106">
    <property type="entry name" value="PDZ"/>
    <property type="match status" value="1"/>
</dbReference>
<accession>A0A8D8V679</accession>
<evidence type="ECO:0000256" key="3">
    <source>
        <dbReference type="ARBA" id="ARBA00022833"/>
    </source>
</evidence>
<dbReference type="Gene3D" id="3.30.40.10">
    <property type="entry name" value="Zinc/RING finger domain, C3HC4 (zinc finger)"/>
    <property type="match status" value="1"/>
</dbReference>
<sequence>MGPPRSPAPVKVKEEEFQPSLRLCHVERPSQGSCGFHLSRTQWDPYPWVSGVEAESAAEAAGLVVWDCVLEVNGEDVLGLRIGEVAVKVKAKEGHVKLLVWNAGPAESSQTAVSNQGPTPLSLQRLAVFQQSVIQLLECPVCLENISPPVTQCYNGHLICSPCRTRSEKCPICRVALGNKGRCLLADKLHLLLINTFAKSKPLPSSKLKKFCKTNNTSSSIKPPLQLKSRLKETLSMIQDLHIDKIDTETTDPLDKEVTPSGEPAYYCPYGKSCGQLLRPVDLGPHIRHGHCGPLVQFHSSTGRVQLHLPILDLVCICAYEVTFYLHLTKHLNSGHNTMWLWMEGDPAQAAQFRFKFSMNLFVLNGNVFSLSTRRQDILALRSQECVKLSDDILDNNSNCHIEIIRNEG</sequence>
<dbReference type="EMBL" id="HBUF01356235">
    <property type="protein sequence ID" value="CAG6717660.1"/>
    <property type="molecule type" value="Transcribed_RNA"/>
</dbReference>
<dbReference type="InterPro" id="IPR001478">
    <property type="entry name" value="PDZ"/>
</dbReference>
<dbReference type="SMART" id="SM00228">
    <property type="entry name" value="PDZ"/>
    <property type="match status" value="1"/>
</dbReference>
<dbReference type="EMBL" id="HBUF01356234">
    <property type="protein sequence ID" value="CAG6717659.1"/>
    <property type="molecule type" value="Transcribed_RNA"/>
</dbReference>
<reference evidence="7" key="1">
    <citation type="submission" date="2021-05" db="EMBL/GenBank/DDBJ databases">
        <authorList>
            <person name="Alioto T."/>
            <person name="Alioto T."/>
            <person name="Gomez Garrido J."/>
        </authorList>
    </citation>
    <scope>NUCLEOTIDE SEQUENCE</scope>
</reference>
<dbReference type="GO" id="GO:0061630">
    <property type="term" value="F:ubiquitin protein ligase activity"/>
    <property type="evidence" value="ECO:0007669"/>
    <property type="project" value="TreeGrafter"/>
</dbReference>
<dbReference type="Gene3D" id="2.30.42.10">
    <property type="match status" value="1"/>
</dbReference>
<organism evidence="7">
    <name type="scientific">Cacopsylla melanoneura</name>
    <dbReference type="NCBI Taxonomy" id="428564"/>
    <lineage>
        <taxon>Eukaryota</taxon>
        <taxon>Metazoa</taxon>
        <taxon>Ecdysozoa</taxon>
        <taxon>Arthropoda</taxon>
        <taxon>Hexapoda</taxon>
        <taxon>Insecta</taxon>
        <taxon>Pterygota</taxon>
        <taxon>Neoptera</taxon>
        <taxon>Paraneoptera</taxon>
        <taxon>Hemiptera</taxon>
        <taxon>Sternorrhyncha</taxon>
        <taxon>Psylloidea</taxon>
        <taxon>Psyllidae</taxon>
        <taxon>Psyllinae</taxon>
        <taxon>Cacopsylla</taxon>
    </lineage>
</organism>
<evidence type="ECO:0000256" key="2">
    <source>
        <dbReference type="ARBA" id="ARBA00022771"/>
    </source>
</evidence>
<keyword evidence="2 4" id="KW-0863">Zinc-finger</keyword>
<feature type="domain" description="RING-type" evidence="5">
    <location>
        <begin position="139"/>
        <end position="174"/>
    </location>
</feature>
<dbReference type="InterPro" id="IPR013083">
    <property type="entry name" value="Znf_RING/FYVE/PHD"/>
</dbReference>
<dbReference type="Pfam" id="PF21362">
    <property type="entry name" value="Sina_RING"/>
    <property type="match status" value="1"/>
</dbReference>
<dbReference type="GO" id="GO:0005737">
    <property type="term" value="C:cytoplasm"/>
    <property type="evidence" value="ECO:0007669"/>
    <property type="project" value="TreeGrafter"/>
</dbReference>
<dbReference type="AlphaFoldDB" id="A0A8D8V679"/>
<dbReference type="InterPro" id="IPR004162">
    <property type="entry name" value="SINA-like_animal"/>
</dbReference>
<evidence type="ECO:0000256" key="1">
    <source>
        <dbReference type="ARBA" id="ARBA00022723"/>
    </source>
</evidence>
<evidence type="ECO:0000259" key="5">
    <source>
        <dbReference type="PROSITE" id="PS50089"/>
    </source>
</evidence>
<dbReference type="InterPro" id="IPR036034">
    <property type="entry name" value="PDZ_sf"/>
</dbReference>
<evidence type="ECO:0000313" key="7">
    <source>
        <dbReference type="EMBL" id="CAG6717659.1"/>
    </source>
</evidence>
<dbReference type="GO" id="GO:0031624">
    <property type="term" value="F:ubiquitin conjugating enzyme binding"/>
    <property type="evidence" value="ECO:0007669"/>
    <property type="project" value="TreeGrafter"/>
</dbReference>
<dbReference type="GO" id="GO:0043161">
    <property type="term" value="P:proteasome-mediated ubiquitin-dependent protein catabolic process"/>
    <property type="evidence" value="ECO:0007669"/>
    <property type="project" value="TreeGrafter"/>
</dbReference>
<dbReference type="SUPFAM" id="SSF50156">
    <property type="entry name" value="PDZ domain-like"/>
    <property type="match status" value="1"/>
</dbReference>
<name>A0A8D8V679_9HEMI</name>
<evidence type="ECO:0000256" key="4">
    <source>
        <dbReference type="PROSITE-ProRule" id="PRU00175"/>
    </source>
</evidence>
<dbReference type="InterPro" id="IPR049548">
    <property type="entry name" value="Sina-like_RING"/>
</dbReference>
<protein>
    <submittedName>
        <fullName evidence="7">Probable E3 ubiquitin-protein ligase sinah</fullName>
    </submittedName>
</protein>
<dbReference type="PROSITE" id="PS50089">
    <property type="entry name" value="ZF_RING_2"/>
    <property type="match status" value="1"/>
</dbReference>
<dbReference type="SUPFAM" id="SSF57850">
    <property type="entry name" value="RING/U-box"/>
    <property type="match status" value="1"/>
</dbReference>
<dbReference type="Pfam" id="PF00595">
    <property type="entry name" value="PDZ"/>
    <property type="match status" value="1"/>
</dbReference>
<dbReference type="GO" id="GO:0008270">
    <property type="term" value="F:zinc ion binding"/>
    <property type="evidence" value="ECO:0007669"/>
    <property type="project" value="UniProtKB-KW"/>
</dbReference>
<keyword evidence="3" id="KW-0862">Zinc</keyword>
<keyword evidence="1" id="KW-0479">Metal-binding</keyword>
<evidence type="ECO:0000259" key="6">
    <source>
        <dbReference type="PROSITE" id="PS50106"/>
    </source>
</evidence>
<dbReference type="PANTHER" id="PTHR45877:SF2">
    <property type="entry name" value="E3 UBIQUITIN-PROTEIN LIGASE SINA-RELATED"/>
    <property type="match status" value="1"/>
</dbReference>
<proteinExistence type="predicted"/>
<feature type="domain" description="PDZ" evidence="6">
    <location>
        <begin position="23"/>
        <end position="104"/>
    </location>
</feature>
<dbReference type="PANTHER" id="PTHR45877">
    <property type="entry name" value="E3 UBIQUITIN-PROTEIN LIGASE SIAH2"/>
    <property type="match status" value="1"/>
</dbReference>